<dbReference type="Gene3D" id="3.30.710.10">
    <property type="entry name" value="Potassium Channel Kv1.1, Chain A"/>
    <property type="match status" value="1"/>
</dbReference>
<organism evidence="2 3">
    <name type="scientific">Steinernema carpocapsae</name>
    <name type="common">Entomopathogenic nematode</name>
    <dbReference type="NCBI Taxonomy" id="34508"/>
    <lineage>
        <taxon>Eukaryota</taxon>
        <taxon>Metazoa</taxon>
        <taxon>Ecdysozoa</taxon>
        <taxon>Nematoda</taxon>
        <taxon>Chromadorea</taxon>
        <taxon>Rhabditida</taxon>
        <taxon>Tylenchina</taxon>
        <taxon>Panagrolaimomorpha</taxon>
        <taxon>Strongyloidoidea</taxon>
        <taxon>Steinernematidae</taxon>
        <taxon>Steinernema</taxon>
    </lineage>
</organism>
<gene>
    <name evidence="2" type="ORF">L596_013148</name>
</gene>
<sequence length="311" mass="35323">MMDKGVIARPFDNNYKKSAPVDVGEFKWTVQNKNGCEIKDPGKRQSCEIISCQPKEESRTILWSCSVLGMISATNKARNNSVVLHLWNASFGNRSTDFHAHIDHSVYYGERNKELLEVPVKIVDQFYADLSDPNNPLIKNAEDVAKFKIDGAEIYTPKKMLNAHSPFFAAYFKDNFKEAAGGFYELNDISLEDFLHFLGIVHGLKVHIDENCVESLLKLGDFFQCKLVLDRCEEFIKTAPVKRLPPLKKLQLAEQFKLLLTLADAIEQMPLEEMKTLCANQGLVGFSELARECVLMKLCMKQPESDVFFVD</sequence>
<dbReference type="AlphaFoldDB" id="A0A4U5P047"/>
<evidence type="ECO:0000313" key="2">
    <source>
        <dbReference type="EMBL" id="TKR88983.1"/>
    </source>
</evidence>
<protein>
    <recommendedName>
        <fullName evidence="1">BTB domain-containing protein</fullName>
    </recommendedName>
</protein>
<dbReference type="PROSITE" id="PS50097">
    <property type="entry name" value="BTB"/>
    <property type="match status" value="1"/>
</dbReference>
<dbReference type="SUPFAM" id="SSF54695">
    <property type="entry name" value="POZ domain"/>
    <property type="match status" value="1"/>
</dbReference>
<evidence type="ECO:0000313" key="3">
    <source>
        <dbReference type="Proteomes" id="UP000298663"/>
    </source>
</evidence>
<dbReference type="InterPro" id="IPR000210">
    <property type="entry name" value="BTB/POZ_dom"/>
</dbReference>
<feature type="domain" description="BTB" evidence="1">
    <location>
        <begin position="143"/>
        <end position="210"/>
    </location>
</feature>
<dbReference type="CDD" id="cd18186">
    <property type="entry name" value="BTB_POZ_ZBTB_KLHL-like"/>
    <property type="match status" value="1"/>
</dbReference>
<dbReference type="EMBL" id="AZBU02000003">
    <property type="protein sequence ID" value="TKR88983.1"/>
    <property type="molecule type" value="Genomic_DNA"/>
</dbReference>
<dbReference type="InterPro" id="IPR011333">
    <property type="entry name" value="SKP1/BTB/POZ_sf"/>
</dbReference>
<keyword evidence="3" id="KW-1185">Reference proteome</keyword>
<evidence type="ECO:0000259" key="1">
    <source>
        <dbReference type="PROSITE" id="PS50097"/>
    </source>
</evidence>
<dbReference type="STRING" id="34508.A0A4U5P047"/>
<name>A0A4U5P047_STECR</name>
<dbReference type="SMART" id="SM00225">
    <property type="entry name" value="BTB"/>
    <property type="match status" value="1"/>
</dbReference>
<dbReference type="PANTHER" id="PTHR22744">
    <property type="entry name" value="HELIX LOOP HELIX PROTEIN 21-RELATED"/>
    <property type="match status" value="1"/>
</dbReference>
<comment type="caution">
    <text evidence="2">The sequence shown here is derived from an EMBL/GenBank/DDBJ whole genome shotgun (WGS) entry which is preliminary data.</text>
</comment>
<dbReference type="Proteomes" id="UP000298663">
    <property type="component" value="Unassembled WGS sequence"/>
</dbReference>
<reference evidence="2 3" key="2">
    <citation type="journal article" date="2019" name="G3 (Bethesda)">
        <title>Hybrid Assembly of the Genome of the Entomopathogenic Nematode Steinernema carpocapsae Identifies the X-Chromosome.</title>
        <authorList>
            <person name="Serra L."/>
            <person name="Macchietto M."/>
            <person name="Macias-Munoz A."/>
            <person name="McGill C.J."/>
            <person name="Rodriguez I.M."/>
            <person name="Rodriguez B."/>
            <person name="Murad R."/>
            <person name="Mortazavi A."/>
        </authorList>
    </citation>
    <scope>NUCLEOTIDE SEQUENCE [LARGE SCALE GENOMIC DNA]</scope>
    <source>
        <strain evidence="2 3">ALL</strain>
    </source>
</reference>
<dbReference type="Pfam" id="PF00651">
    <property type="entry name" value="BTB"/>
    <property type="match status" value="1"/>
</dbReference>
<dbReference type="OrthoDB" id="5877965at2759"/>
<proteinExistence type="predicted"/>
<reference evidence="2 3" key="1">
    <citation type="journal article" date="2015" name="Genome Biol.">
        <title>Comparative genomics of Steinernema reveals deeply conserved gene regulatory networks.</title>
        <authorList>
            <person name="Dillman A.R."/>
            <person name="Macchietto M."/>
            <person name="Porter C.F."/>
            <person name="Rogers A."/>
            <person name="Williams B."/>
            <person name="Antoshechkin I."/>
            <person name="Lee M.M."/>
            <person name="Goodwin Z."/>
            <person name="Lu X."/>
            <person name="Lewis E.E."/>
            <person name="Goodrich-Blair H."/>
            <person name="Stock S.P."/>
            <person name="Adams B.J."/>
            <person name="Sternberg P.W."/>
            <person name="Mortazavi A."/>
        </authorList>
    </citation>
    <scope>NUCLEOTIDE SEQUENCE [LARGE SCALE GENOMIC DNA]</scope>
    <source>
        <strain evidence="2 3">ALL</strain>
    </source>
</reference>
<accession>A0A4U5P047</accession>
<dbReference type="PANTHER" id="PTHR22744:SF14">
    <property type="entry name" value="BTB DOMAIN-CONTAINING PROTEIN-RELATED"/>
    <property type="match status" value="1"/>
</dbReference>